<dbReference type="InterPro" id="IPR017789">
    <property type="entry name" value="Frataxin"/>
</dbReference>
<gene>
    <name evidence="13" type="primary">FXN</name>
    <name evidence="13" type="ORF">CFO_g2782</name>
</gene>
<evidence type="ECO:0000256" key="2">
    <source>
        <dbReference type="ARBA" id="ARBA00008183"/>
    </source>
</evidence>
<name>A0A0F8CVZ2_CERFI</name>
<sequence length="180" mass="19922">MSATTRSLRRLRLHRLSSPQLTGRTVLTRVSRQAPLGDQRTLSLSACQLGVPSTAPSAPVTSPSGLVPVPLSDQKYHELADEYLENVCTKYEDLQDMREDVDVEYASGVLTIKFGRVGTYVINKQPPNKQIWLSSPISGPKRYDFVADKSHPDGGNWVYLRDGSSMDGLLLAEMDMDVRA</sequence>
<keyword evidence="4" id="KW-0409">Iron storage</keyword>
<evidence type="ECO:0000256" key="4">
    <source>
        <dbReference type="ARBA" id="ARBA00022434"/>
    </source>
</evidence>
<comment type="caution">
    <text evidence="13">The sequence shown here is derived from an EMBL/GenBank/DDBJ whole genome shotgun (WGS) entry which is preliminary data.</text>
</comment>
<dbReference type="GO" id="GO:0005739">
    <property type="term" value="C:mitochondrion"/>
    <property type="evidence" value="ECO:0007669"/>
    <property type="project" value="UniProtKB-SubCell"/>
</dbReference>
<protein>
    <recommendedName>
        <fullName evidence="3">ferroxidase</fullName>
        <ecNumber evidence="3">1.16.3.1</ecNumber>
    </recommendedName>
</protein>
<evidence type="ECO:0000313" key="14">
    <source>
        <dbReference type="Proteomes" id="UP000034841"/>
    </source>
</evidence>
<evidence type="ECO:0000256" key="5">
    <source>
        <dbReference type="ARBA" id="ARBA00022448"/>
    </source>
</evidence>
<keyword evidence="10" id="KW-0406">Ion transport</keyword>
<dbReference type="PANTHER" id="PTHR16821:SF2">
    <property type="entry name" value="FRATAXIN, MITOCHONDRIAL"/>
    <property type="match status" value="1"/>
</dbReference>
<comment type="catalytic activity">
    <reaction evidence="12">
        <text>4 Fe(2+) + O2 + 4 H(+) = 4 Fe(3+) + 2 H2O</text>
        <dbReference type="Rhea" id="RHEA:11148"/>
        <dbReference type="ChEBI" id="CHEBI:15377"/>
        <dbReference type="ChEBI" id="CHEBI:15378"/>
        <dbReference type="ChEBI" id="CHEBI:15379"/>
        <dbReference type="ChEBI" id="CHEBI:29033"/>
        <dbReference type="ChEBI" id="CHEBI:29034"/>
        <dbReference type="EC" id="1.16.3.1"/>
    </reaction>
</comment>
<evidence type="ECO:0000256" key="11">
    <source>
        <dbReference type="ARBA" id="ARBA00023128"/>
    </source>
</evidence>
<keyword evidence="11" id="KW-0496">Mitochondrion</keyword>
<accession>A0A0F8CVZ2</accession>
<dbReference type="Pfam" id="PF01491">
    <property type="entry name" value="Frataxin_Cyay"/>
    <property type="match status" value="1"/>
</dbReference>
<evidence type="ECO:0000256" key="7">
    <source>
        <dbReference type="ARBA" id="ARBA00022946"/>
    </source>
</evidence>
<evidence type="ECO:0000256" key="8">
    <source>
        <dbReference type="ARBA" id="ARBA00023002"/>
    </source>
</evidence>
<keyword evidence="14" id="KW-1185">Reference proteome</keyword>
<dbReference type="PROSITE" id="PS01344">
    <property type="entry name" value="FRATAXIN_1"/>
    <property type="match status" value="1"/>
</dbReference>
<dbReference type="PANTHER" id="PTHR16821">
    <property type="entry name" value="FRATAXIN"/>
    <property type="match status" value="1"/>
</dbReference>
<keyword evidence="6" id="KW-0410">Iron transport</keyword>
<dbReference type="GO" id="GO:0004322">
    <property type="term" value="F:ferroxidase activity"/>
    <property type="evidence" value="ECO:0007669"/>
    <property type="project" value="UniProtKB-EC"/>
</dbReference>
<dbReference type="InterPro" id="IPR002908">
    <property type="entry name" value="Frataxin/CyaY"/>
</dbReference>
<keyword evidence="8 13" id="KW-0560">Oxidoreductase</keyword>
<dbReference type="SUPFAM" id="SSF55387">
    <property type="entry name" value="Frataxin/Nqo15-like"/>
    <property type="match status" value="1"/>
</dbReference>
<comment type="subcellular location">
    <subcellularLocation>
        <location evidence="1">Mitochondrion</location>
    </subcellularLocation>
</comment>
<dbReference type="Proteomes" id="UP000034841">
    <property type="component" value="Unassembled WGS sequence"/>
</dbReference>
<proteinExistence type="inferred from homology"/>
<dbReference type="GO" id="GO:0006826">
    <property type="term" value="P:iron ion transport"/>
    <property type="evidence" value="ECO:0007669"/>
    <property type="project" value="UniProtKB-KW"/>
</dbReference>
<dbReference type="GO" id="GO:0034986">
    <property type="term" value="F:iron chaperone activity"/>
    <property type="evidence" value="ECO:0007669"/>
    <property type="project" value="TreeGrafter"/>
</dbReference>
<reference evidence="13 14" key="1">
    <citation type="submission" date="2015-04" db="EMBL/GenBank/DDBJ databases">
        <title>Genome sequence of Ceratocystis platani, a major pathogen of plane trees.</title>
        <authorList>
            <person name="Belbahri L."/>
        </authorList>
    </citation>
    <scope>NUCLEOTIDE SEQUENCE [LARGE SCALE GENOMIC DNA]</scope>
    <source>
        <strain evidence="13 14">CFO</strain>
    </source>
</reference>
<dbReference type="GO" id="GO:0016226">
    <property type="term" value="P:iron-sulfur cluster assembly"/>
    <property type="evidence" value="ECO:0007669"/>
    <property type="project" value="InterPro"/>
</dbReference>
<dbReference type="InterPro" id="IPR020895">
    <property type="entry name" value="Frataxin_CS"/>
</dbReference>
<evidence type="ECO:0000313" key="13">
    <source>
        <dbReference type="EMBL" id="KKF94857.1"/>
    </source>
</evidence>
<evidence type="ECO:0000256" key="3">
    <source>
        <dbReference type="ARBA" id="ARBA00013107"/>
    </source>
</evidence>
<dbReference type="GO" id="GO:0051537">
    <property type="term" value="F:2 iron, 2 sulfur cluster binding"/>
    <property type="evidence" value="ECO:0007669"/>
    <property type="project" value="TreeGrafter"/>
</dbReference>
<keyword evidence="5" id="KW-0813">Transport</keyword>
<evidence type="ECO:0000256" key="9">
    <source>
        <dbReference type="ARBA" id="ARBA00023004"/>
    </source>
</evidence>
<dbReference type="FunFam" id="3.30.920.10:FF:000004">
    <property type="entry name" value="Mitochondrial chaperone Frataxin"/>
    <property type="match status" value="1"/>
</dbReference>
<dbReference type="NCBIfam" id="TIGR03422">
    <property type="entry name" value="mito_frataxin"/>
    <property type="match status" value="1"/>
</dbReference>
<dbReference type="OrthoDB" id="1897642at2759"/>
<dbReference type="GO" id="GO:0008199">
    <property type="term" value="F:ferric iron binding"/>
    <property type="evidence" value="ECO:0007669"/>
    <property type="project" value="InterPro"/>
</dbReference>
<organism evidence="13 14">
    <name type="scientific">Ceratocystis fimbriata f. sp. platani</name>
    <dbReference type="NCBI Taxonomy" id="88771"/>
    <lineage>
        <taxon>Eukaryota</taxon>
        <taxon>Fungi</taxon>
        <taxon>Dikarya</taxon>
        <taxon>Ascomycota</taxon>
        <taxon>Pezizomycotina</taxon>
        <taxon>Sordariomycetes</taxon>
        <taxon>Hypocreomycetidae</taxon>
        <taxon>Microascales</taxon>
        <taxon>Ceratocystidaceae</taxon>
        <taxon>Ceratocystis</taxon>
    </lineage>
</organism>
<dbReference type="SMART" id="SM01219">
    <property type="entry name" value="Frataxin_Cyay"/>
    <property type="match status" value="1"/>
</dbReference>
<comment type="similarity">
    <text evidence="2">Belongs to the frataxin family.</text>
</comment>
<dbReference type="PROSITE" id="PS50810">
    <property type="entry name" value="FRATAXIN_2"/>
    <property type="match status" value="1"/>
</dbReference>
<dbReference type="AlphaFoldDB" id="A0A0F8CVZ2"/>
<keyword evidence="7" id="KW-0809">Transit peptide</keyword>
<keyword evidence="9" id="KW-0408">Iron</keyword>
<dbReference type="GO" id="GO:0006879">
    <property type="term" value="P:intracellular iron ion homeostasis"/>
    <property type="evidence" value="ECO:0007669"/>
    <property type="project" value="UniProtKB-KW"/>
</dbReference>
<evidence type="ECO:0000256" key="6">
    <source>
        <dbReference type="ARBA" id="ARBA00022496"/>
    </source>
</evidence>
<dbReference type="EMBL" id="LBBL01000131">
    <property type="protein sequence ID" value="KKF94857.1"/>
    <property type="molecule type" value="Genomic_DNA"/>
</dbReference>
<dbReference type="Gene3D" id="3.30.920.10">
    <property type="entry name" value="Frataxin/CyaY"/>
    <property type="match status" value="1"/>
</dbReference>
<evidence type="ECO:0000256" key="12">
    <source>
        <dbReference type="ARBA" id="ARBA00047990"/>
    </source>
</evidence>
<evidence type="ECO:0000256" key="10">
    <source>
        <dbReference type="ARBA" id="ARBA00023065"/>
    </source>
</evidence>
<evidence type="ECO:0000256" key="1">
    <source>
        <dbReference type="ARBA" id="ARBA00004173"/>
    </source>
</evidence>
<dbReference type="GO" id="GO:0008198">
    <property type="term" value="F:ferrous iron binding"/>
    <property type="evidence" value="ECO:0007669"/>
    <property type="project" value="TreeGrafter"/>
</dbReference>
<dbReference type="NCBIfam" id="TIGR03421">
    <property type="entry name" value="FeS_CyaY"/>
    <property type="match status" value="1"/>
</dbReference>
<dbReference type="EC" id="1.16.3.1" evidence="3"/>
<dbReference type="InterPro" id="IPR036524">
    <property type="entry name" value="Frataxin/CyaY_sf"/>
</dbReference>